<evidence type="ECO:0000313" key="2">
    <source>
        <dbReference type="EMBL" id="KAJ7026731.1"/>
    </source>
</evidence>
<evidence type="ECO:0000313" key="3">
    <source>
        <dbReference type="Proteomes" id="UP001218188"/>
    </source>
</evidence>
<reference evidence="2" key="1">
    <citation type="submission" date="2023-03" db="EMBL/GenBank/DDBJ databases">
        <title>Massive genome expansion in bonnet fungi (Mycena s.s.) driven by repeated elements and novel gene families across ecological guilds.</title>
        <authorList>
            <consortium name="Lawrence Berkeley National Laboratory"/>
            <person name="Harder C.B."/>
            <person name="Miyauchi S."/>
            <person name="Viragh M."/>
            <person name="Kuo A."/>
            <person name="Thoen E."/>
            <person name="Andreopoulos B."/>
            <person name="Lu D."/>
            <person name="Skrede I."/>
            <person name="Drula E."/>
            <person name="Henrissat B."/>
            <person name="Morin E."/>
            <person name="Kohler A."/>
            <person name="Barry K."/>
            <person name="LaButti K."/>
            <person name="Morin E."/>
            <person name="Salamov A."/>
            <person name="Lipzen A."/>
            <person name="Mereny Z."/>
            <person name="Hegedus B."/>
            <person name="Baldrian P."/>
            <person name="Stursova M."/>
            <person name="Weitz H."/>
            <person name="Taylor A."/>
            <person name="Grigoriev I.V."/>
            <person name="Nagy L.G."/>
            <person name="Martin F."/>
            <person name="Kauserud H."/>
        </authorList>
    </citation>
    <scope>NUCLEOTIDE SEQUENCE</scope>
    <source>
        <strain evidence="2">CBHHK200</strain>
    </source>
</reference>
<protein>
    <submittedName>
        <fullName evidence="2">Uncharacterized protein</fullName>
    </submittedName>
</protein>
<dbReference type="AlphaFoldDB" id="A0AAD6SF12"/>
<sequence length="257" mass="27899">MPGDDFSAAGKPVYAASRVVSHSLRVAHSFIRLQRPATHRDLISTENVSQAFASFVPYSSIPSTSPSHVLPPSRLDQIRSRDAPASLPKTHYRRLRHLQEPVRAQCSEGKTEDSKRPHQIDSRALLLSLHSAQAIGDKQCQRDAMEWLRSTGVLILAHVRIQVQVSTKNHENATAMSTNNNSPGVSIVQLPPAADLKMSLKGLELRAPHAPAAPPSSGPGPNPRQSMLPVCSGEMKPESSLDLVNERYAGSMSNGTM</sequence>
<feature type="compositionally biased region" description="Pro residues" evidence="1">
    <location>
        <begin position="211"/>
        <end position="222"/>
    </location>
</feature>
<proteinExistence type="predicted"/>
<keyword evidence="3" id="KW-1185">Reference proteome</keyword>
<feature type="region of interest" description="Disordered" evidence="1">
    <location>
        <begin position="208"/>
        <end position="257"/>
    </location>
</feature>
<name>A0AAD6SF12_9AGAR</name>
<organism evidence="2 3">
    <name type="scientific">Mycena alexandri</name>
    <dbReference type="NCBI Taxonomy" id="1745969"/>
    <lineage>
        <taxon>Eukaryota</taxon>
        <taxon>Fungi</taxon>
        <taxon>Dikarya</taxon>
        <taxon>Basidiomycota</taxon>
        <taxon>Agaricomycotina</taxon>
        <taxon>Agaricomycetes</taxon>
        <taxon>Agaricomycetidae</taxon>
        <taxon>Agaricales</taxon>
        <taxon>Marasmiineae</taxon>
        <taxon>Mycenaceae</taxon>
        <taxon>Mycena</taxon>
    </lineage>
</organism>
<comment type="caution">
    <text evidence="2">The sequence shown here is derived from an EMBL/GenBank/DDBJ whole genome shotgun (WGS) entry which is preliminary data.</text>
</comment>
<gene>
    <name evidence="2" type="ORF">C8F04DRAFT_1296339</name>
</gene>
<accession>A0AAD6SF12</accession>
<evidence type="ECO:0000256" key="1">
    <source>
        <dbReference type="SAM" id="MobiDB-lite"/>
    </source>
</evidence>
<dbReference type="Proteomes" id="UP001218188">
    <property type="component" value="Unassembled WGS sequence"/>
</dbReference>
<dbReference type="EMBL" id="JARJCM010000134">
    <property type="protein sequence ID" value="KAJ7026731.1"/>
    <property type="molecule type" value="Genomic_DNA"/>
</dbReference>